<dbReference type="EMBL" id="QGNW01000512">
    <property type="protein sequence ID" value="RVW68991.1"/>
    <property type="molecule type" value="Genomic_DNA"/>
</dbReference>
<dbReference type="AlphaFoldDB" id="A0A438GA00"/>
<evidence type="ECO:0000313" key="3">
    <source>
        <dbReference type="EMBL" id="RVW68991.1"/>
    </source>
</evidence>
<feature type="region of interest" description="Disordered" evidence="1">
    <location>
        <begin position="176"/>
        <end position="200"/>
    </location>
</feature>
<sequence length="200" mass="22247">MDITNKVNRKRRLAAEEGWGGARLRQEAHAGSSIRVAAAKAELEVGEGYGACRVIYVSLLPESFSTGRPSMASVVQKLVRKSLPTRVITALNNKPQASNLLIHHPHVGETKVNFLTPYTINQIPFSGSPKASDAVHIYLSFPFGFCLNPISLTGLVQSEPNDVTLGDSQTVWADSVKKKRKRKMNKHKYKKLRKRLQRQT</sequence>
<comment type="caution">
    <text evidence="3">The sequence shown here is derived from an EMBL/GenBank/DDBJ whole genome shotgun (WGS) entry which is preliminary data.</text>
</comment>
<accession>A0A438GA00</accession>
<dbReference type="InterPro" id="IPR013177">
    <property type="entry name" value="Ribosomal_mS38_C"/>
</dbReference>
<name>A0A438GA00_VITVI</name>
<evidence type="ECO:0000313" key="4">
    <source>
        <dbReference type="Proteomes" id="UP000288805"/>
    </source>
</evidence>
<organism evidence="3 4">
    <name type="scientific">Vitis vinifera</name>
    <name type="common">Grape</name>
    <dbReference type="NCBI Taxonomy" id="29760"/>
    <lineage>
        <taxon>Eukaryota</taxon>
        <taxon>Viridiplantae</taxon>
        <taxon>Streptophyta</taxon>
        <taxon>Embryophyta</taxon>
        <taxon>Tracheophyta</taxon>
        <taxon>Spermatophyta</taxon>
        <taxon>Magnoliopsida</taxon>
        <taxon>eudicotyledons</taxon>
        <taxon>Gunneridae</taxon>
        <taxon>Pentapetalae</taxon>
        <taxon>rosids</taxon>
        <taxon>Vitales</taxon>
        <taxon>Vitaceae</taxon>
        <taxon>Viteae</taxon>
        <taxon>Vitis</taxon>
    </lineage>
</organism>
<dbReference type="Pfam" id="PF08213">
    <property type="entry name" value="COX24_C"/>
    <property type="match status" value="1"/>
</dbReference>
<protein>
    <recommendedName>
        <fullName evidence="2">Ribosomal protein mS38 C-terminal domain-containing protein</fullName>
    </recommendedName>
</protein>
<feature type="compositionally biased region" description="Basic residues" evidence="1">
    <location>
        <begin position="177"/>
        <end position="200"/>
    </location>
</feature>
<dbReference type="Proteomes" id="UP000288805">
    <property type="component" value="Unassembled WGS sequence"/>
</dbReference>
<dbReference type="OrthoDB" id="1932216at2759"/>
<evidence type="ECO:0000256" key="1">
    <source>
        <dbReference type="SAM" id="MobiDB-lite"/>
    </source>
</evidence>
<evidence type="ECO:0000259" key="2">
    <source>
        <dbReference type="SMART" id="SM01155"/>
    </source>
</evidence>
<reference evidence="3 4" key="1">
    <citation type="journal article" date="2018" name="PLoS Genet.">
        <title>Population sequencing reveals clonal diversity and ancestral inbreeding in the grapevine cultivar Chardonnay.</title>
        <authorList>
            <person name="Roach M.J."/>
            <person name="Johnson D.L."/>
            <person name="Bohlmann J."/>
            <person name="van Vuuren H.J."/>
            <person name="Jones S.J."/>
            <person name="Pretorius I.S."/>
            <person name="Schmidt S.A."/>
            <person name="Borneman A.R."/>
        </authorList>
    </citation>
    <scope>NUCLEOTIDE SEQUENCE [LARGE SCALE GENOMIC DNA]</scope>
    <source>
        <strain evidence="4">cv. Chardonnay</strain>
        <tissue evidence="3">Leaf</tissue>
    </source>
</reference>
<dbReference type="PANTHER" id="PTHR32035">
    <property type="entry name" value="AURORA KINASE A-INTERACTING PROTEIN"/>
    <property type="match status" value="1"/>
</dbReference>
<dbReference type="SMART" id="SM01155">
    <property type="entry name" value="DUF1713"/>
    <property type="match status" value="1"/>
</dbReference>
<feature type="domain" description="Ribosomal protein mS38 C-terminal" evidence="2">
    <location>
        <begin position="172"/>
        <end position="199"/>
    </location>
</feature>
<dbReference type="PANTHER" id="PTHR32035:SF11">
    <property type="entry name" value="SMALL RIBOSOMAL SUBUNIT PROTEIN MS38"/>
    <property type="match status" value="1"/>
</dbReference>
<proteinExistence type="predicted"/>
<gene>
    <name evidence="3" type="ORF">CK203_058572</name>
</gene>